<feature type="compositionally biased region" description="Basic residues" evidence="2">
    <location>
        <begin position="464"/>
        <end position="477"/>
    </location>
</feature>
<dbReference type="InterPro" id="IPR002890">
    <property type="entry name" value="MG2"/>
</dbReference>
<dbReference type="RefSeq" id="WP_267778406.1">
    <property type="nucleotide sequence ID" value="NZ_JAPNKE010000002.1"/>
</dbReference>
<feature type="compositionally biased region" description="Low complexity" evidence="2">
    <location>
        <begin position="1007"/>
        <end position="1017"/>
    </location>
</feature>
<dbReference type="PANTHER" id="PTHR40094:SF1">
    <property type="entry name" value="UBIQUITIN DOMAIN-CONTAINING PROTEIN"/>
    <property type="match status" value="1"/>
</dbReference>
<evidence type="ECO:0000256" key="1">
    <source>
        <dbReference type="ARBA" id="ARBA00010556"/>
    </source>
</evidence>
<feature type="compositionally biased region" description="Basic and acidic residues" evidence="2">
    <location>
        <begin position="811"/>
        <end position="826"/>
    </location>
</feature>
<dbReference type="Pfam" id="PF00207">
    <property type="entry name" value="A2M"/>
    <property type="match status" value="1"/>
</dbReference>
<protein>
    <submittedName>
        <fullName evidence="5">MG2 domain-containing protein</fullName>
    </submittedName>
</protein>
<feature type="region of interest" description="Disordered" evidence="2">
    <location>
        <begin position="417"/>
        <end position="490"/>
    </location>
</feature>
<feature type="compositionally biased region" description="Basic residues" evidence="2">
    <location>
        <begin position="995"/>
        <end position="1006"/>
    </location>
</feature>
<dbReference type="Pfam" id="PF01835">
    <property type="entry name" value="MG2"/>
    <property type="match status" value="1"/>
</dbReference>
<gene>
    <name evidence="5" type="ORF">OV079_53310</name>
</gene>
<organism evidence="5 6">
    <name type="scientific">Nannocystis pusilla</name>
    <dbReference type="NCBI Taxonomy" id="889268"/>
    <lineage>
        <taxon>Bacteria</taxon>
        <taxon>Pseudomonadati</taxon>
        <taxon>Myxococcota</taxon>
        <taxon>Polyangia</taxon>
        <taxon>Nannocystales</taxon>
        <taxon>Nannocystaceae</taxon>
        <taxon>Nannocystis</taxon>
    </lineage>
</organism>
<reference evidence="5" key="1">
    <citation type="submission" date="2022-11" db="EMBL/GenBank/DDBJ databases">
        <title>Minimal conservation of predation-associated metabolite biosynthetic gene clusters underscores biosynthetic potential of Myxococcota including descriptions for ten novel species: Archangium lansinium sp. nov., Myxococcus landrumus sp. nov., Nannocystis bai.</title>
        <authorList>
            <person name="Ahearne A."/>
            <person name="Stevens C."/>
            <person name="Phillips K."/>
        </authorList>
    </citation>
    <scope>NUCLEOTIDE SEQUENCE</scope>
    <source>
        <strain evidence="5">Na p29</strain>
    </source>
</reference>
<proteinExistence type="inferred from homology"/>
<dbReference type="PANTHER" id="PTHR40094">
    <property type="entry name" value="ALPHA-2-MACROGLOBULIN HOMOLOG"/>
    <property type="match status" value="1"/>
</dbReference>
<dbReference type="SMART" id="SM01360">
    <property type="entry name" value="A2M"/>
    <property type="match status" value="1"/>
</dbReference>
<keyword evidence="6" id="KW-1185">Reference proteome</keyword>
<comment type="caution">
    <text evidence="5">The sequence shown here is derived from an EMBL/GenBank/DDBJ whole genome shotgun (WGS) entry which is preliminary data.</text>
</comment>
<dbReference type="AlphaFoldDB" id="A0A9X3J4C4"/>
<dbReference type="InterPro" id="IPR051802">
    <property type="entry name" value="YfhM-like"/>
</dbReference>
<feature type="domain" description="Alpha-2-macroglobulin" evidence="4">
    <location>
        <begin position="848"/>
        <end position="938"/>
    </location>
</feature>
<accession>A0A9X3J4C4</accession>
<feature type="domain" description="Alpha-2-macroglobulin bait region" evidence="3">
    <location>
        <begin position="568"/>
        <end position="725"/>
    </location>
</feature>
<feature type="compositionally biased region" description="Basic and acidic residues" evidence="2">
    <location>
        <begin position="774"/>
        <end position="788"/>
    </location>
</feature>
<dbReference type="Gene3D" id="2.60.40.1930">
    <property type="match status" value="1"/>
</dbReference>
<sequence length="1034" mass="111026">MVDPGGGPKLSVFSINRPKLKVRLYAVTPEDYGRYLDYRRDMDCRDGRPIPAPPGRLVSTQTIKVDDRPDALVESAIDLSPALKGGLGNVIAFVEPPRQPRDCWQRQYVMAWAQVTRIGLTAFVDHGEMLAWATNLADGAPLAGLDVKIAPGGGAGRSGSDGLVTLPLADRGQMLVARKGGDVAFVPENMYYYSPDSSGWSAYSPGDDLRFYVAEDRGLYKPGETAKVKGWIRSVGGGERGDIGPANVKTASYQLYDPRGSELLKGEVPVSAAGGFELTLALPGNVNTGSAQLRIDAGGRNYYHTLKIEEFRRPEYEVKVEASPGPHLVGTSAELTLRAILLGRRARGRGRRLAGAQRAGHVHAAGARRVQLRLHRSWYWWRREAQPQGREVTFKGQTDAAGEHRIRADFVWSRPARVHGHGRGLGAGREPAEVDRPGASGGPPGRPLRRPQDAAAVLQQGRQVQRRRGGRRPRRQAGRGPRGDGAGPAIRMGAGARAVEGEGRRHPDLPGQLEQSASHCEFVARRGGTLRLEATVADARGRSSVTRTDVWVAGGDTPPSRSIEQEKVGLLTDKKEYGAGDVAELLVVSPWPRAEGVMTIRRSGLLRSERFKVEDGAAKLRVPIEEGHVPNLHVHVDLVGAAPRTRDDGTADPNLAPRPAYAAGAVNLRIPPRKRTLQLTAKPRDEELPPGAETVVDVELKDAEGKPVAGGEVALAVVDEAVLSLTGYKWPDPVATFYVDRDGGVREHHLRELLLLARPDLAALQGNGPSGGGSKDDGGYDRAEESAPKRKSKASAGMAAPEPPMAPAPIEEARESDKKAEAKPSDGDDDSGAQEDTAIALRTDFSALALFAAAVPTDSKGKAQVRLKLPDNLTRYRVMAVAAGGAGAFGSGEATVTASRPLMVRPSPPRFLNFGDKVELPVVVQNQGKKALTVEVAVRAGNAKLLEGTGRRYRCRPATGSRCGSRPPPRWPARRDSSSRSPAASTPTPPSCRCRCGRRRPPRRSRPTAPSTAARWPSRSRRRRACGASSAASR</sequence>
<dbReference type="SMART" id="SM01359">
    <property type="entry name" value="A2M_N_2"/>
    <property type="match status" value="1"/>
</dbReference>
<evidence type="ECO:0000259" key="3">
    <source>
        <dbReference type="SMART" id="SM01359"/>
    </source>
</evidence>
<evidence type="ECO:0000313" key="5">
    <source>
        <dbReference type="EMBL" id="MCY1014155.1"/>
    </source>
</evidence>
<dbReference type="InterPro" id="IPR001599">
    <property type="entry name" value="Macroglobln_a2"/>
</dbReference>
<feature type="region of interest" description="Disordered" evidence="2">
    <location>
        <begin position="957"/>
        <end position="1034"/>
    </location>
</feature>
<comment type="similarity">
    <text evidence="1">Belongs to the protease inhibitor I39 (alpha-2-macroglobulin) family. Bacterial alpha-2-macroglobulin subfamily.</text>
</comment>
<dbReference type="Pfam" id="PF07703">
    <property type="entry name" value="A2M_BRD"/>
    <property type="match status" value="1"/>
</dbReference>
<dbReference type="Proteomes" id="UP001150924">
    <property type="component" value="Unassembled WGS sequence"/>
</dbReference>
<evidence type="ECO:0000259" key="4">
    <source>
        <dbReference type="SMART" id="SM01360"/>
    </source>
</evidence>
<dbReference type="EMBL" id="JAPNKE010000002">
    <property type="protein sequence ID" value="MCY1014155.1"/>
    <property type="molecule type" value="Genomic_DNA"/>
</dbReference>
<dbReference type="GO" id="GO:0004866">
    <property type="term" value="F:endopeptidase inhibitor activity"/>
    <property type="evidence" value="ECO:0007669"/>
    <property type="project" value="InterPro"/>
</dbReference>
<evidence type="ECO:0000313" key="6">
    <source>
        <dbReference type="Proteomes" id="UP001150924"/>
    </source>
</evidence>
<name>A0A9X3J4C4_9BACT</name>
<feature type="region of interest" description="Disordered" evidence="2">
    <location>
        <begin position="764"/>
        <end position="833"/>
    </location>
</feature>
<evidence type="ECO:0000256" key="2">
    <source>
        <dbReference type="SAM" id="MobiDB-lite"/>
    </source>
</evidence>
<dbReference type="InterPro" id="IPR011625">
    <property type="entry name" value="A2M_N_BRD"/>
</dbReference>